<name>A0A8H5CJE1_9AGAR</name>
<evidence type="ECO:0000313" key="2">
    <source>
        <dbReference type="EMBL" id="KAF5342827.1"/>
    </source>
</evidence>
<feature type="compositionally biased region" description="Basic and acidic residues" evidence="1">
    <location>
        <begin position="150"/>
        <end position="172"/>
    </location>
</feature>
<organism evidence="2 3">
    <name type="scientific">Tetrapyrgos nigripes</name>
    <dbReference type="NCBI Taxonomy" id="182062"/>
    <lineage>
        <taxon>Eukaryota</taxon>
        <taxon>Fungi</taxon>
        <taxon>Dikarya</taxon>
        <taxon>Basidiomycota</taxon>
        <taxon>Agaricomycotina</taxon>
        <taxon>Agaricomycetes</taxon>
        <taxon>Agaricomycetidae</taxon>
        <taxon>Agaricales</taxon>
        <taxon>Marasmiineae</taxon>
        <taxon>Marasmiaceae</taxon>
        <taxon>Tetrapyrgos</taxon>
    </lineage>
</organism>
<feature type="compositionally biased region" description="Polar residues" evidence="1">
    <location>
        <begin position="138"/>
        <end position="148"/>
    </location>
</feature>
<accession>A0A8H5CJE1</accession>
<evidence type="ECO:0000256" key="1">
    <source>
        <dbReference type="SAM" id="MobiDB-lite"/>
    </source>
</evidence>
<gene>
    <name evidence="2" type="ORF">D9758_013385</name>
</gene>
<comment type="caution">
    <text evidence="2">The sequence shown here is derived from an EMBL/GenBank/DDBJ whole genome shotgun (WGS) entry which is preliminary data.</text>
</comment>
<feature type="region of interest" description="Disordered" evidence="1">
    <location>
        <begin position="324"/>
        <end position="347"/>
    </location>
</feature>
<dbReference type="EMBL" id="JAACJM010000155">
    <property type="protein sequence ID" value="KAF5342827.1"/>
    <property type="molecule type" value="Genomic_DNA"/>
</dbReference>
<feature type="compositionally biased region" description="Basic and acidic residues" evidence="1">
    <location>
        <begin position="186"/>
        <end position="198"/>
    </location>
</feature>
<reference evidence="2 3" key="1">
    <citation type="journal article" date="2020" name="ISME J.">
        <title>Uncovering the hidden diversity of litter-decomposition mechanisms in mushroom-forming fungi.</title>
        <authorList>
            <person name="Floudas D."/>
            <person name="Bentzer J."/>
            <person name="Ahren D."/>
            <person name="Johansson T."/>
            <person name="Persson P."/>
            <person name="Tunlid A."/>
        </authorList>
    </citation>
    <scope>NUCLEOTIDE SEQUENCE [LARGE SCALE GENOMIC DNA]</scope>
    <source>
        <strain evidence="2 3">CBS 291.85</strain>
    </source>
</reference>
<dbReference type="Proteomes" id="UP000559256">
    <property type="component" value="Unassembled WGS sequence"/>
</dbReference>
<protein>
    <submittedName>
        <fullName evidence="2">Uncharacterized protein</fullName>
    </submittedName>
</protein>
<feature type="region of interest" description="Disordered" evidence="1">
    <location>
        <begin position="65"/>
        <end position="92"/>
    </location>
</feature>
<feature type="region of interest" description="Disordered" evidence="1">
    <location>
        <begin position="137"/>
        <end position="202"/>
    </location>
</feature>
<proteinExistence type="predicted"/>
<dbReference type="OrthoDB" id="5565328at2759"/>
<keyword evidence="3" id="KW-1185">Reference proteome</keyword>
<evidence type="ECO:0000313" key="3">
    <source>
        <dbReference type="Proteomes" id="UP000559256"/>
    </source>
</evidence>
<feature type="compositionally biased region" description="Basic and acidic residues" evidence="1">
    <location>
        <begin position="332"/>
        <end position="347"/>
    </location>
</feature>
<sequence length="347" mass="38532">MCELIGIEIMRCEFGKAEEGLEDLIGFLRQFDGAEGFQGLWDSFSPRVTLYYAYLAHAKGDGDEACEEEDVDQKSKGRGKSKGKAKEGPESEPNLSRALRCYRVAEMIAMERGDEWVATAARAGSIGVRIGMKRKRSNVCTRNQTQTMKTETKIKGKGKGKERARDDDRMDIDIDDEEDELSSFSDHSRSRSRDKSADVDVEMDIDVDMDMDNLEDDDAEAQVQEDQEEWDEIVREGHEVAERCRGLGGTMWSVGQVIEASLSEEIITAKQYLRAAVERLSASGDNHLRTLVMALIASHYFHTSMDTAVDLLAAAENLGAGMGAGVKKSKKNKEAPGHHARARPDGR</sequence>
<dbReference type="AlphaFoldDB" id="A0A8H5CJE1"/>